<dbReference type="OrthoDB" id="5989552at2759"/>
<sequence length="84" mass="9011">MAARCIGRQPGSNVWVVSENVEISEDGRLVNADSATYVYIKGLFEGSEAPCTVDLPLSSITLWEVVSALMAALHHNGMASIFTI</sequence>
<comment type="caution">
    <text evidence="1">The sequence shown here is derived from an EMBL/GenBank/DDBJ whole genome shotgun (WGS) entry which is preliminary data.</text>
</comment>
<evidence type="ECO:0000313" key="1">
    <source>
        <dbReference type="EMBL" id="CAB4004744.1"/>
    </source>
</evidence>
<reference evidence="1" key="1">
    <citation type="submission" date="2020-04" db="EMBL/GenBank/DDBJ databases">
        <authorList>
            <person name="Alioto T."/>
            <person name="Alioto T."/>
            <person name="Gomez Garrido J."/>
        </authorList>
    </citation>
    <scope>NUCLEOTIDE SEQUENCE</scope>
    <source>
        <strain evidence="1">A484AB</strain>
    </source>
</reference>
<feature type="non-terminal residue" evidence="1">
    <location>
        <position position="84"/>
    </location>
</feature>
<proteinExistence type="predicted"/>
<dbReference type="EMBL" id="CACRXK020004988">
    <property type="protein sequence ID" value="CAB4004744.1"/>
    <property type="molecule type" value="Genomic_DNA"/>
</dbReference>
<organism evidence="1 2">
    <name type="scientific">Paramuricea clavata</name>
    <name type="common">Red gorgonian</name>
    <name type="synonym">Violescent sea-whip</name>
    <dbReference type="NCBI Taxonomy" id="317549"/>
    <lineage>
        <taxon>Eukaryota</taxon>
        <taxon>Metazoa</taxon>
        <taxon>Cnidaria</taxon>
        <taxon>Anthozoa</taxon>
        <taxon>Octocorallia</taxon>
        <taxon>Malacalcyonacea</taxon>
        <taxon>Plexauridae</taxon>
        <taxon>Paramuricea</taxon>
    </lineage>
</organism>
<protein>
    <submittedName>
        <fullName evidence="1">Uncharacterized protein</fullName>
    </submittedName>
</protein>
<dbReference type="AlphaFoldDB" id="A0A6S7HI25"/>
<evidence type="ECO:0000313" key="2">
    <source>
        <dbReference type="Proteomes" id="UP001152795"/>
    </source>
</evidence>
<keyword evidence="2" id="KW-1185">Reference proteome</keyword>
<dbReference type="Proteomes" id="UP001152795">
    <property type="component" value="Unassembled WGS sequence"/>
</dbReference>
<gene>
    <name evidence="1" type="ORF">PACLA_8A029804</name>
</gene>
<accession>A0A6S7HI25</accession>
<name>A0A6S7HI25_PARCT</name>